<gene>
    <name evidence="6" type="ORF">M378DRAFT_19316</name>
</gene>
<dbReference type="HOGENOM" id="CLU_1634950_0_0_1"/>
<evidence type="ECO:0000256" key="4">
    <source>
        <dbReference type="PROSITE-ProRule" id="PRU00042"/>
    </source>
</evidence>
<proteinExistence type="predicted"/>
<dbReference type="AlphaFoldDB" id="A0A0C2RUV6"/>
<dbReference type="PROSITE" id="PS50157">
    <property type="entry name" value="ZINC_FINGER_C2H2_2"/>
    <property type="match status" value="1"/>
</dbReference>
<dbReference type="Proteomes" id="UP000054549">
    <property type="component" value="Unassembled WGS sequence"/>
</dbReference>
<feature type="domain" description="C2H2-type" evidence="5">
    <location>
        <begin position="127"/>
        <end position="147"/>
    </location>
</feature>
<dbReference type="InParanoid" id="A0A0C2RUV6"/>
<accession>A0A0C2RUV6</accession>
<evidence type="ECO:0000256" key="3">
    <source>
        <dbReference type="ARBA" id="ARBA00022833"/>
    </source>
</evidence>
<dbReference type="SUPFAM" id="SSF57667">
    <property type="entry name" value="beta-beta-alpha zinc fingers"/>
    <property type="match status" value="1"/>
</dbReference>
<evidence type="ECO:0000313" key="7">
    <source>
        <dbReference type="Proteomes" id="UP000054549"/>
    </source>
</evidence>
<dbReference type="OrthoDB" id="8922241at2759"/>
<dbReference type="FunFam" id="3.30.160.60:FF:000065">
    <property type="entry name" value="B-cell CLL/lymphoma 6, member B"/>
    <property type="match status" value="1"/>
</dbReference>
<keyword evidence="2 4" id="KW-0863">Zinc-finger</keyword>
<dbReference type="Pfam" id="PF00096">
    <property type="entry name" value="zf-C2H2"/>
    <property type="match status" value="1"/>
</dbReference>
<dbReference type="InterPro" id="IPR036236">
    <property type="entry name" value="Znf_C2H2_sf"/>
</dbReference>
<evidence type="ECO:0000256" key="1">
    <source>
        <dbReference type="ARBA" id="ARBA00022723"/>
    </source>
</evidence>
<name>A0A0C2RUV6_AMAMK</name>
<organism evidence="6 7">
    <name type="scientific">Amanita muscaria (strain Koide BX008)</name>
    <dbReference type="NCBI Taxonomy" id="946122"/>
    <lineage>
        <taxon>Eukaryota</taxon>
        <taxon>Fungi</taxon>
        <taxon>Dikarya</taxon>
        <taxon>Basidiomycota</taxon>
        <taxon>Agaricomycotina</taxon>
        <taxon>Agaricomycetes</taxon>
        <taxon>Agaricomycetidae</taxon>
        <taxon>Agaricales</taxon>
        <taxon>Pluteineae</taxon>
        <taxon>Amanitaceae</taxon>
        <taxon>Amanita</taxon>
    </lineage>
</organism>
<dbReference type="InterPro" id="IPR013087">
    <property type="entry name" value="Znf_C2H2_type"/>
</dbReference>
<evidence type="ECO:0000256" key="2">
    <source>
        <dbReference type="ARBA" id="ARBA00022771"/>
    </source>
</evidence>
<dbReference type="GO" id="GO:0008270">
    <property type="term" value="F:zinc ion binding"/>
    <property type="evidence" value="ECO:0007669"/>
    <property type="project" value="UniProtKB-KW"/>
</dbReference>
<reference evidence="6 7" key="1">
    <citation type="submission" date="2014-04" db="EMBL/GenBank/DDBJ databases">
        <title>Evolutionary Origins and Diversification of the Mycorrhizal Mutualists.</title>
        <authorList>
            <consortium name="DOE Joint Genome Institute"/>
            <consortium name="Mycorrhizal Genomics Consortium"/>
            <person name="Kohler A."/>
            <person name="Kuo A."/>
            <person name="Nagy L.G."/>
            <person name="Floudas D."/>
            <person name="Copeland A."/>
            <person name="Barry K.W."/>
            <person name="Cichocki N."/>
            <person name="Veneault-Fourrey C."/>
            <person name="LaButti K."/>
            <person name="Lindquist E.A."/>
            <person name="Lipzen A."/>
            <person name="Lundell T."/>
            <person name="Morin E."/>
            <person name="Murat C."/>
            <person name="Riley R."/>
            <person name="Ohm R."/>
            <person name="Sun H."/>
            <person name="Tunlid A."/>
            <person name="Henrissat B."/>
            <person name="Grigoriev I.V."/>
            <person name="Hibbett D.S."/>
            <person name="Martin F."/>
        </authorList>
    </citation>
    <scope>NUCLEOTIDE SEQUENCE [LARGE SCALE GENOMIC DNA]</scope>
    <source>
        <strain evidence="6 7">Koide BX008</strain>
    </source>
</reference>
<dbReference type="EMBL" id="KN819049">
    <property type="protein sequence ID" value="KIL53995.1"/>
    <property type="molecule type" value="Genomic_DNA"/>
</dbReference>
<sequence length="162" mass="17750">MAVGGPNDYLSTPLASENTNSTRFATAHSGGTAQGISESHLAALNHLMSVDEFMNNVGSCPLTAQQTPSHAHNGQADHPDNLALAVCNIQQAHKWRCNIGDCQHETDSKRDIQRHWSTLRHGGSRKYKCELCGKAFGRKDTLKRHVKDNCRSLRFASIANTV</sequence>
<dbReference type="Gene3D" id="3.30.160.60">
    <property type="entry name" value="Classic Zinc Finger"/>
    <property type="match status" value="1"/>
</dbReference>
<evidence type="ECO:0000259" key="5">
    <source>
        <dbReference type="PROSITE" id="PS50157"/>
    </source>
</evidence>
<protein>
    <recommendedName>
        <fullName evidence="5">C2H2-type domain-containing protein</fullName>
    </recommendedName>
</protein>
<keyword evidence="3" id="KW-0862">Zinc</keyword>
<evidence type="ECO:0000313" key="6">
    <source>
        <dbReference type="EMBL" id="KIL53995.1"/>
    </source>
</evidence>
<dbReference type="SMART" id="SM00355">
    <property type="entry name" value="ZnF_C2H2"/>
    <property type="match status" value="2"/>
</dbReference>
<keyword evidence="1" id="KW-0479">Metal-binding</keyword>
<keyword evidence="7" id="KW-1185">Reference proteome</keyword>